<feature type="transmembrane region" description="Helical" evidence="9">
    <location>
        <begin position="6"/>
        <end position="25"/>
    </location>
</feature>
<dbReference type="GO" id="GO:0031966">
    <property type="term" value="C:mitochondrial membrane"/>
    <property type="evidence" value="ECO:0007669"/>
    <property type="project" value="UniProtKB-SubCell"/>
</dbReference>
<protein>
    <recommendedName>
        <fullName evidence="3 9">NADH-ubiquinone oxidoreductase chain 3</fullName>
        <ecNumber evidence="9">7.1.1.2</ecNumber>
    </recommendedName>
</protein>
<evidence type="ECO:0000256" key="1">
    <source>
        <dbReference type="ARBA" id="ARBA00004370"/>
    </source>
</evidence>
<sequence length="111" mass="12935">MWVLLMMGMFLLFLCGIFYLLNFFLSSKELSFEKISTFESGFSSVSVIQNSFSIHFFIMMLMFVIFDLEVVMLLGAMVSDIGSLVSLFMLMIFVGGGFYMEWWYGKLIWML</sequence>
<dbReference type="PANTHER" id="PTHR11058:SF9">
    <property type="entry name" value="NADH-UBIQUINONE OXIDOREDUCTASE CHAIN 3"/>
    <property type="match status" value="1"/>
</dbReference>
<evidence type="ECO:0000256" key="8">
    <source>
        <dbReference type="ARBA" id="ARBA00049551"/>
    </source>
</evidence>
<dbReference type="GO" id="GO:0030964">
    <property type="term" value="C:NADH dehydrogenase complex"/>
    <property type="evidence" value="ECO:0007669"/>
    <property type="project" value="TreeGrafter"/>
</dbReference>
<dbReference type="PANTHER" id="PTHR11058">
    <property type="entry name" value="NADH-UBIQUINONE OXIDOREDUCTASE CHAIN 3"/>
    <property type="match status" value="1"/>
</dbReference>
<evidence type="ECO:0000256" key="3">
    <source>
        <dbReference type="ARBA" id="ARBA00021007"/>
    </source>
</evidence>
<evidence type="ECO:0000256" key="7">
    <source>
        <dbReference type="ARBA" id="ARBA00023136"/>
    </source>
</evidence>
<keyword evidence="7 9" id="KW-0472">Membrane</keyword>
<accession>S4UEH7</accession>
<dbReference type="InterPro" id="IPR038430">
    <property type="entry name" value="NDAH_ubi_oxred_su3_sf"/>
</dbReference>
<feature type="transmembrane region" description="Helical" evidence="9">
    <location>
        <begin position="84"/>
        <end position="104"/>
    </location>
</feature>
<evidence type="ECO:0000256" key="4">
    <source>
        <dbReference type="ARBA" id="ARBA00022448"/>
    </source>
</evidence>
<dbReference type="EC" id="7.1.1.2" evidence="9"/>
<dbReference type="GO" id="GO:0008137">
    <property type="term" value="F:NADH dehydrogenase (ubiquinone) activity"/>
    <property type="evidence" value="ECO:0007669"/>
    <property type="project" value="UniProtKB-UniRule"/>
</dbReference>
<dbReference type="InterPro" id="IPR000440">
    <property type="entry name" value="NADH_UbQ/plastoQ_OxRdtase_su3"/>
</dbReference>
<evidence type="ECO:0000256" key="5">
    <source>
        <dbReference type="ARBA" id="ARBA00022692"/>
    </source>
</evidence>
<dbReference type="AlphaFoldDB" id="S4UEH7"/>
<name>S4UEH7_9BILA</name>
<evidence type="ECO:0000313" key="10">
    <source>
        <dbReference type="EMBL" id="AGI96027.1"/>
    </source>
</evidence>
<gene>
    <name evidence="10" type="primary">nad3</name>
</gene>
<dbReference type="Gene3D" id="1.20.58.1610">
    <property type="entry name" value="NADH:ubiquinone/plastoquinone oxidoreductase, chain 3"/>
    <property type="match status" value="1"/>
</dbReference>
<organism evidence="10">
    <name type="scientific">Ascaridia columbae</name>
    <dbReference type="NCBI Taxonomy" id="65462"/>
    <lineage>
        <taxon>Eukaryota</taxon>
        <taxon>Metazoa</taxon>
        <taxon>Ecdysozoa</taxon>
        <taxon>Nematoda</taxon>
        <taxon>Chromadorea</taxon>
        <taxon>Rhabditida</taxon>
        <taxon>Spirurina</taxon>
        <taxon>Ascaridomorpha</taxon>
        <taxon>Heterakoidea</taxon>
        <taxon>Ascaridiidae</taxon>
        <taxon>Ascaridia</taxon>
    </lineage>
</organism>
<evidence type="ECO:0000256" key="2">
    <source>
        <dbReference type="ARBA" id="ARBA00008472"/>
    </source>
</evidence>
<keyword evidence="9" id="KW-0679">Respiratory chain</keyword>
<comment type="function">
    <text evidence="9">Core subunit of the mitochondrial membrane respiratory chain NADH dehydrogenase (Complex I) which catalyzes electron transfer from NADH through the respiratory chain, using ubiquinone as an electron acceptor. Essential for the catalytic activity of complex I.</text>
</comment>
<evidence type="ECO:0000256" key="9">
    <source>
        <dbReference type="RuleBase" id="RU003640"/>
    </source>
</evidence>
<evidence type="ECO:0000256" key="6">
    <source>
        <dbReference type="ARBA" id="ARBA00022989"/>
    </source>
</evidence>
<keyword evidence="9" id="KW-1278">Translocase</keyword>
<comment type="catalytic activity">
    <reaction evidence="8 9">
        <text>a ubiquinone + NADH + 5 H(+)(in) = a ubiquinol + NAD(+) + 4 H(+)(out)</text>
        <dbReference type="Rhea" id="RHEA:29091"/>
        <dbReference type="Rhea" id="RHEA-COMP:9565"/>
        <dbReference type="Rhea" id="RHEA-COMP:9566"/>
        <dbReference type="ChEBI" id="CHEBI:15378"/>
        <dbReference type="ChEBI" id="CHEBI:16389"/>
        <dbReference type="ChEBI" id="CHEBI:17976"/>
        <dbReference type="ChEBI" id="CHEBI:57540"/>
        <dbReference type="ChEBI" id="CHEBI:57945"/>
        <dbReference type="EC" id="7.1.1.2"/>
    </reaction>
</comment>
<comment type="subcellular location">
    <subcellularLocation>
        <location evidence="1">Membrane</location>
    </subcellularLocation>
    <subcellularLocation>
        <location evidence="9">Mitochondrion membrane</location>
        <topology evidence="9">Multi-pass membrane protein</topology>
    </subcellularLocation>
</comment>
<keyword evidence="6 9" id="KW-1133">Transmembrane helix</keyword>
<comment type="similarity">
    <text evidence="2 9">Belongs to the complex I subunit 3 family.</text>
</comment>
<keyword evidence="9" id="KW-0249">Electron transport</keyword>
<dbReference type="Pfam" id="PF00507">
    <property type="entry name" value="Oxidored_q4"/>
    <property type="match status" value="1"/>
</dbReference>
<geneLocation type="mitochondrion" evidence="10"/>
<keyword evidence="9 10" id="KW-0496">Mitochondrion</keyword>
<keyword evidence="5 9" id="KW-0812">Transmembrane</keyword>
<feature type="transmembrane region" description="Helical" evidence="9">
    <location>
        <begin position="56"/>
        <end position="78"/>
    </location>
</feature>
<keyword evidence="9" id="KW-0520">NAD</keyword>
<keyword evidence="9" id="KW-0830">Ubiquinone</keyword>
<reference evidence="10" key="1">
    <citation type="journal article" date="2013" name="BMC Genomics">
        <title>The complete mitochondrial genomes of three parasitic nematodes of birds: a unique gene order and insights into nematode phylogeny.</title>
        <authorList>
            <person name="Liu G.H."/>
            <person name="Shao R."/>
            <person name="Li J.Y."/>
            <person name="Zhou D.H."/>
            <person name="Li H."/>
            <person name="Zhu X.Q."/>
        </authorList>
    </citation>
    <scope>NUCLEOTIDE SEQUENCE</scope>
</reference>
<keyword evidence="4 9" id="KW-0813">Transport</keyword>
<proteinExistence type="inferred from homology"/>
<dbReference type="EMBL" id="JX624729">
    <property type="protein sequence ID" value="AGI96027.1"/>
    <property type="molecule type" value="Genomic_DNA"/>
</dbReference>